<accession>A0ABD1XYJ4</accession>
<comment type="caution">
    <text evidence="1">The sequence shown here is derived from an EMBL/GenBank/DDBJ whole genome shotgun (WGS) entry which is preliminary data.</text>
</comment>
<reference evidence="1 2" key="1">
    <citation type="submission" date="2024-09" db="EMBL/GenBank/DDBJ databases">
        <title>Chromosome-scale assembly of Riccia fluitans.</title>
        <authorList>
            <person name="Paukszto L."/>
            <person name="Sawicki J."/>
            <person name="Karawczyk K."/>
            <person name="Piernik-Szablinska J."/>
            <person name="Szczecinska M."/>
            <person name="Mazdziarz M."/>
        </authorList>
    </citation>
    <scope>NUCLEOTIDE SEQUENCE [LARGE SCALE GENOMIC DNA]</scope>
    <source>
        <strain evidence="1">Rf_01</strain>
        <tissue evidence="1">Aerial parts of the thallus</tissue>
    </source>
</reference>
<proteinExistence type="predicted"/>
<sequence length="132" mass="15010">MTAMAEESCSNLDPSLKTDSFTHQKRDLELLDLGIYWGNSVLRIGGTALRHLLPDSLLSMKTFSAFQFTYYPASIFLHFAFSSSFRLHACFVVSYYFHQVLLEGSTSSSLKVINGIVIQTMRKRLSVCRWIT</sequence>
<organism evidence="1 2">
    <name type="scientific">Riccia fluitans</name>
    <dbReference type="NCBI Taxonomy" id="41844"/>
    <lineage>
        <taxon>Eukaryota</taxon>
        <taxon>Viridiplantae</taxon>
        <taxon>Streptophyta</taxon>
        <taxon>Embryophyta</taxon>
        <taxon>Marchantiophyta</taxon>
        <taxon>Marchantiopsida</taxon>
        <taxon>Marchantiidae</taxon>
        <taxon>Marchantiales</taxon>
        <taxon>Ricciaceae</taxon>
        <taxon>Riccia</taxon>
    </lineage>
</organism>
<name>A0ABD1XYJ4_9MARC</name>
<dbReference type="EMBL" id="JBHFFA010000007">
    <property type="protein sequence ID" value="KAL2614025.1"/>
    <property type="molecule type" value="Genomic_DNA"/>
</dbReference>
<protein>
    <submittedName>
        <fullName evidence="1">Uncharacterized protein</fullName>
    </submittedName>
</protein>
<gene>
    <name evidence="1" type="ORF">R1flu_025717</name>
</gene>
<dbReference type="AlphaFoldDB" id="A0ABD1XYJ4"/>
<dbReference type="Proteomes" id="UP001605036">
    <property type="component" value="Unassembled WGS sequence"/>
</dbReference>
<evidence type="ECO:0000313" key="2">
    <source>
        <dbReference type="Proteomes" id="UP001605036"/>
    </source>
</evidence>
<keyword evidence="2" id="KW-1185">Reference proteome</keyword>
<evidence type="ECO:0000313" key="1">
    <source>
        <dbReference type="EMBL" id="KAL2614025.1"/>
    </source>
</evidence>